<evidence type="ECO:0000313" key="10">
    <source>
        <dbReference type="Proteomes" id="UP000824998"/>
    </source>
</evidence>
<comment type="subcellular location">
    <subcellularLocation>
        <location evidence="7">Endoplasmic reticulum</location>
    </subcellularLocation>
</comment>
<evidence type="ECO:0000256" key="1">
    <source>
        <dbReference type="ARBA" id="ARBA00011198"/>
    </source>
</evidence>
<evidence type="ECO:0000256" key="3">
    <source>
        <dbReference type="ARBA" id="ARBA00017468"/>
    </source>
</evidence>
<dbReference type="Pfam" id="PF04101">
    <property type="entry name" value="Glyco_tran_28_C"/>
    <property type="match status" value="1"/>
</dbReference>
<dbReference type="Gene3D" id="3.40.50.2000">
    <property type="entry name" value="Glycogen Phosphorylase B"/>
    <property type="match status" value="1"/>
</dbReference>
<gene>
    <name evidence="7" type="primary">ALG13</name>
    <name evidence="9" type="ORF">BJ875DRAFT_86589</name>
</gene>
<organism evidence="9 10">
    <name type="scientific">Amylocarpus encephaloides</name>
    <dbReference type="NCBI Taxonomy" id="45428"/>
    <lineage>
        <taxon>Eukaryota</taxon>
        <taxon>Fungi</taxon>
        <taxon>Dikarya</taxon>
        <taxon>Ascomycota</taxon>
        <taxon>Pezizomycotina</taxon>
        <taxon>Leotiomycetes</taxon>
        <taxon>Helotiales</taxon>
        <taxon>Helotiales incertae sedis</taxon>
        <taxon>Amylocarpus</taxon>
    </lineage>
</organism>
<proteinExistence type="inferred from homology"/>
<accession>A0A9P7YS58</accession>
<sequence>MAFVTIQAIIGPLPEFDAHSLFTPDTVSWSVTKSEGILSTIKEDSAVFIIPARKPLRAFINAHEMAHPEDTLHKECFLTIGATANFTQLLKQAVTEEVLSVLKEQGFTDLTLQVGNSHAYFTKIKPEETAGINIEYFDFNPHGLTYEMKKCQAKEGVSKEGLVVSHAGAGTILDAMRLNLPLIVVPNVSLLDNHQEELAAELEKQGYVVKSSVKPRSCDQKGN</sequence>
<comment type="catalytic activity">
    <reaction evidence="6">
        <text>an N-acetyl-alpha-D-glucosaminyl-diphospho-di-trans,poly-cis-dolichol + UDP-N-acetyl-alpha-D-glucosamine = an N,N'-diacetylchitobiosyl-diphospho-di-trans,poly-cis-dolichol + UDP + H(+)</text>
        <dbReference type="Rhea" id="RHEA:23380"/>
        <dbReference type="Rhea" id="RHEA-COMP:19507"/>
        <dbReference type="Rhea" id="RHEA-COMP:19510"/>
        <dbReference type="ChEBI" id="CHEBI:15378"/>
        <dbReference type="ChEBI" id="CHEBI:57269"/>
        <dbReference type="ChEBI" id="CHEBI:57705"/>
        <dbReference type="ChEBI" id="CHEBI:58223"/>
        <dbReference type="ChEBI" id="CHEBI:58427"/>
        <dbReference type="EC" id="2.4.1.141"/>
    </reaction>
</comment>
<keyword evidence="7" id="KW-0808">Transferase</keyword>
<dbReference type="OrthoDB" id="20273at2759"/>
<evidence type="ECO:0000256" key="6">
    <source>
        <dbReference type="ARBA" id="ARBA00048184"/>
    </source>
</evidence>
<comment type="function">
    <text evidence="4 7">Involved in protein N-glycosylation. Essential for the second step of the dolichol-linked oligosaccharide pathway.</text>
</comment>
<dbReference type="AlphaFoldDB" id="A0A9P7YS58"/>
<dbReference type="PANTHER" id="PTHR47043">
    <property type="entry name" value="UDP-N-ACETYLGLUCOSAMINE TRANSFERASE SUBUNIT ALG13"/>
    <property type="match status" value="1"/>
</dbReference>
<comment type="subunit">
    <text evidence="1 7">Heterodimer with ALG14 to form a functional enzyme.</text>
</comment>
<dbReference type="EMBL" id="MU251375">
    <property type="protein sequence ID" value="KAG9238083.1"/>
    <property type="molecule type" value="Genomic_DNA"/>
</dbReference>
<evidence type="ECO:0000256" key="4">
    <source>
        <dbReference type="ARBA" id="ARBA00024804"/>
    </source>
</evidence>
<keyword evidence="7" id="KW-0328">Glycosyltransferase</keyword>
<dbReference type="InterPro" id="IPR007235">
    <property type="entry name" value="Glyco_trans_28_C"/>
</dbReference>
<comment type="caution">
    <text evidence="9">The sequence shown here is derived from an EMBL/GenBank/DDBJ whole genome shotgun (WGS) entry which is preliminary data.</text>
</comment>
<dbReference type="Proteomes" id="UP000824998">
    <property type="component" value="Unassembled WGS sequence"/>
</dbReference>
<dbReference type="EC" id="2.4.1.141" evidence="2 7"/>
<keyword evidence="7" id="KW-0256">Endoplasmic reticulum</keyword>
<dbReference type="GO" id="GO:0004577">
    <property type="term" value="F:N-acetylglucosaminyldiphosphodolichol N-acetylglucosaminyltransferase activity"/>
    <property type="evidence" value="ECO:0007669"/>
    <property type="project" value="UniProtKB-EC"/>
</dbReference>
<name>A0A9P7YS58_9HELO</name>
<reference evidence="9" key="1">
    <citation type="journal article" date="2021" name="IMA Fungus">
        <title>Genomic characterization of three marine fungi, including Emericellopsis atlantica sp. nov. with signatures of a generalist lifestyle and marine biomass degradation.</title>
        <authorList>
            <person name="Hagestad O.C."/>
            <person name="Hou L."/>
            <person name="Andersen J.H."/>
            <person name="Hansen E.H."/>
            <person name="Altermark B."/>
            <person name="Li C."/>
            <person name="Kuhnert E."/>
            <person name="Cox R.J."/>
            <person name="Crous P.W."/>
            <person name="Spatafora J.W."/>
            <person name="Lail K."/>
            <person name="Amirebrahimi M."/>
            <person name="Lipzen A."/>
            <person name="Pangilinan J."/>
            <person name="Andreopoulos W."/>
            <person name="Hayes R.D."/>
            <person name="Ng V."/>
            <person name="Grigoriev I.V."/>
            <person name="Jackson S.A."/>
            <person name="Sutton T.D.S."/>
            <person name="Dobson A.D.W."/>
            <person name="Rama T."/>
        </authorList>
    </citation>
    <scope>NUCLEOTIDE SEQUENCE</scope>
    <source>
        <strain evidence="9">TRa018bII</strain>
    </source>
</reference>
<dbReference type="SUPFAM" id="SSF53756">
    <property type="entry name" value="UDP-Glycosyltransferase/glycogen phosphorylase"/>
    <property type="match status" value="1"/>
</dbReference>
<keyword evidence="10" id="KW-1185">Reference proteome</keyword>
<protein>
    <recommendedName>
        <fullName evidence="3 7">UDP-N-acetylglucosamine transferase subunit ALG13</fullName>
        <ecNumber evidence="2 7">2.4.1.141</ecNumber>
    </recommendedName>
    <alternativeName>
        <fullName evidence="5 7">Asparagine-linked glycosylation protein 13</fullName>
    </alternativeName>
</protein>
<dbReference type="GO" id="GO:0006488">
    <property type="term" value="P:dolichol-linked oligosaccharide biosynthetic process"/>
    <property type="evidence" value="ECO:0007669"/>
    <property type="project" value="TreeGrafter"/>
</dbReference>
<evidence type="ECO:0000256" key="7">
    <source>
        <dbReference type="RuleBase" id="RU362128"/>
    </source>
</evidence>
<evidence type="ECO:0000259" key="8">
    <source>
        <dbReference type="Pfam" id="PF04101"/>
    </source>
</evidence>
<evidence type="ECO:0000256" key="2">
    <source>
        <dbReference type="ARBA" id="ARBA00012614"/>
    </source>
</evidence>
<evidence type="ECO:0000313" key="9">
    <source>
        <dbReference type="EMBL" id="KAG9238083.1"/>
    </source>
</evidence>
<dbReference type="GO" id="GO:0043541">
    <property type="term" value="C:UDP-N-acetylglucosamine transferase complex"/>
    <property type="evidence" value="ECO:0007669"/>
    <property type="project" value="TreeGrafter"/>
</dbReference>
<feature type="domain" description="Glycosyl transferase family 28 C-terminal" evidence="8">
    <location>
        <begin position="83"/>
        <end position="208"/>
    </location>
</feature>
<dbReference type="InterPro" id="IPR052474">
    <property type="entry name" value="UDP-GlcNAc_transferase"/>
</dbReference>
<dbReference type="PANTHER" id="PTHR47043:SF1">
    <property type="entry name" value="UDP-N-ACETYLGLUCOSAMINE TRANSFERASE SUBUNIT ALG13"/>
    <property type="match status" value="1"/>
</dbReference>
<comment type="similarity">
    <text evidence="7">Belongs to the glycosyltransferase 28 family.</text>
</comment>
<evidence type="ECO:0000256" key="5">
    <source>
        <dbReference type="ARBA" id="ARBA00032061"/>
    </source>
</evidence>